<accession>A0A5S4ELD1</accession>
<proteinExistence type="predicted"/>
<gene>
    <name evidence="1" type="ORF">ACCUM_0078</name>
</gene>
<reference evidence="1 2" key="1">
    <citation type="submission" date="2019-04" db="EMBL/GenBank/DDBJ databases">
        <title>A novel phosphate-accumulating bacterium identified in bioreactor for phosphate removal from wastewater.</title>
        <authorList>
            <person name="Kotlyarov R.Y."/>
            <person name="Beletsky A.V."/>
            <person name="Kallistova A.Y."/>
            <person name="Dorofeev A.G."/>
            <person name="Nikolaev Y.Y."/>
            <person name="Pimenov N.V."/>
            <person name="Ravin N.V."/>
            <person name="Mardanov A.V."/>
        </authorList>
    </citation>
    <scope>NUCLEOTIDE SEQUENCE [LARGE SCALE GENOMIC DNA]</scope>
    <source>
        <strain evidence="1 2">Bin19</strain>
    </source>
</reference>
<keyword evidence="2" id="KW-1185">Reference proteome</keyword>
<dbReference type="EMBL" id="SWAD01000062">
    <property type="protein sequence ID" value="TMQ76139.1"/>
    <property type="molecule type" value="Genomic_DNA"/>
</dbReference>
<evidence type="ECO:0000313" key="2">
    <source>
        <dbReference type="Proteomes" id="UP000306324"/>
    </source>
</evidence>
<comment type="caution">
    <text evidence="1">The sequence shown here is derived from an EMBL/GenBank/DDBJ whole genome shotgun (WGS) entry which is preliminary data.</text>
</comment>
<dbReference type="Proteomes" id="UP000306324">
    <property type="component" value="Unassembled WGS sequence"/>
</dbReference>
<name>A0A5S4ELD1_9PROT</name>
<organism evidence="1 2">
    <name type="scientific">Candidatus Accumulibacter phosphatis</name>
    <dbReference type="NCBI Taxonomy" id="327160"/>
    <lineage>
        <taxon>Bacteria</taxon>
        <taxon>Pseudomonadati</taxon>
        <taxon>Pseudomonadota</taxon>
        <taxon>Betaproteobacteria</taxon>
        <taxon>Candidatus Accumulibacter</taxon>
    </lineage>
</organism>
<protein>
    <submittedName>
        <fullName evidence="1">Uncharacterized protein</fullName>
    </submittedName>
</protein>
<evidence type="ECO:0000313" key="1">
    <source>
        <dbReference type="EMBL" id="TMQ76139.1"/>
    </source>
</evidence>
<dbReference type="AlphaFoldDB" id="A0A5S4ELD1"/>
<sequence>MVCVTAILRLANCEHVNLLVDEMHGDLFSIVAGAVDLMASFKMIE</sequence>